<dbReference type="SUPFAM" id="SSF82093">
    <property type="entry name" value="Heme chaperone CcmE"/>
    <property type="match status" value="1"/>
</dbReference>
<dbReference type="NCBIfam" id="NF009731">
    <property type="entry name" value="PRK13254.1-5"/>
    <property type="match status" value="1"/>
</dbReference>
<feature type="topological domain" description="Extracellular" evidence="13">
    <location>
        <begin position="30"/>
        <end position="146"/>
    </location>
</feature>
<comment type="caution">
    <text evidence="15">The sequence shown here is derived from an EMBL/GenBank/DDBJ whole genome shotgun (WGS) entry which is preliminary data.</text>
</comment>
<evidence type="ECO:0000256" key="2">
    <source>
        <dbReference type="ARBA" id="ARBA00022475"/>
    </source>
</evidence>
<evidence type="ECO:0000256" key="14">
    <source>
        <dbReference type="PIRSR" id="PIRSR604329-50"/>
    </source>
</evidence>
<dbReference type="GO" id="GO:0020037">
    <property type="term" value="F:heme binding"/>
    <property type="evidence" value="ECO:0007669"/>
    <property type="project" value="InterPro"/>
</dbReference>
<proteinExistence type="inferred from homology"/>
<evidence type="ECO:0000313" key="16">
    <source>
        <dbReference type="Proteomes" id="UP000030428"/>
    </source>
</evidence>
<keyword evidence="11 13" id="KW-0472">Membrane</keyword>
<dbReference type="InterPro" id="IPR012340">
    <property type="entry name" value="NA-bd_OB-fold"/>
</dbReference>
<dbReference type="GO" id="GO:0017003">
    <property type="term" value="P:protein-heme linkage"/>
    <property type="evidence" value="ECO:0007669"/>
    <property type="project" value="UniProtKB-UniRule"/>
</dbReference>
<dbReference type="NCBIfam" id="NF009729">
    <property type="entry name" value="PRK13254.1-3"/>
    <property type="match status" value="1"/>
</dbReference>
<dbReference type="InterPro" id="IPR004329">
    <property type="entry name" value="CcmE"/>
</dbReference>
<dbReference type="Proteomes" id="UP000030428">
    <property type="component" value="Unassembled WGS sequence"/>
</dbReference>
<dbReference type="Gene3D" id="2.40.50.140">
    <property type="entry name" value="Nucleic acid-binding proteins"/>
    <property type="match status" value="1"/>
</dbReference>
<keyword evidence="16" id="KW-1185">Reference proteome</keyword>
<keyword evidence="2 13" id="KW-1003">Cell membrane</keyword>
<evidence type="ECO:0000256" key="8">
    <source>
        <dbReference type="ARBA" id="ARBA00022968"/>
    </source>
</evidence>
<gene>
    <name evidence="13" type="primary">ccmE</name>
    <name evidence="13" type="synonym">cycJ</name>
    <name evidence="15" type="ORF">PN36_10540</name>
</gene>
<dbReference type="GO" id="GO:0005886">
    <property type="term" value="C:plasma membrane"/>
    <property type="evidence" value="ECO:0007669"/>
    <property type="project" value="UniProtKB-SubCell"/>
</dbReference>
<protein>
    <recommendedName>
        <fullName evidence="13">Cytochrome c-type biogenesis protein CcmE</fullName>
    </recommendedName>
    <alternativeName>
        <fullName evidence="13">Cytochrome c maturation protein E</fullName>
    </alternativeName>
    <alternativeName>
        <fullName evidence="13">Heme chaperone CcmE</fullName>
    </alternativeName>
</protein>
<feature type="binding site" description="axial binding residue" evidence="13 14">
    <location>
        <position position="128"/>
    </location>
    <ligand>
        <name>heme</name>
        <dbReference type="ChEBI" id="CHEBI:30413"/>
    </ligand>
    <ligandPart>
        <name>Fe</name>
        <dbReference type="ChEBI" id="CHEBI:18248"/>
    </ligandPart>
</feature>
<evidence type="ECO:0000256" key="10">
    <source>
        <dbReference type="ARBA" id="ARBA00023004"/>
    </source>
</evidence>
<evidence type="ECO:0000256" key="1">
    <source>
        <dbReference type="ARBA" id="ARBA00004533"/>
    </source>
</evidence>
<evidence type="ECO:0000256" key="7">
    <source>
        <dbReference type="ARBA" id="ARBA00022748"/>
    </source>
</evidence>
<comment type="subcellular location">
    <subcellularLocation>
        <location evidence="1">Cell inner membrane</location>
    </subcellularLocation>
    <subcellularLocation>
        <location evidence="13">Cell membrane</location>
        <topology evidence="13">Single-pass type II membrane protein</topology>
    </subcellularLocation>
</comment>
<evidence type="ECO:0000256" key="4">
    <source>
        <dbReference type="ARBA" id="ARBA00022617"/>
    </source>
</evidence>
<keyword evidence="7 13" id="KW-0201">Cytochrome c-type biogenesis</keyword>
<keyword evidence="6 13" id="KW-0479">Metal-binding</keyword>
<feature type="topological domain" description="Cytoplasmic" evidence="13">
    <location>
        <begin position="1"/>
        <end position="8"/>
    </location>
</feature>
<reference evidence="15 16" key="1">
    <citation type="journal article" date="2016" name="Front. Microbiol.">
        <title>Single-Cell (Meta-)Genomics of a Dimorphic Candidatus Thiomargarita nelsonii Reveals Genomic Plasticity.</title>
        <authorList>
            <person name="Flood B.E."/>
            <person name="Fliss P."/>
            <person name="Jones D.S."/>
            <person name="Dick G.J."/>
            <person name="Jain S."/>
            <person name="Kaster A.K."/>
            <person name="Winkel M."/>
            <person name="Mussmann M."/>
            <person name="Bailey J."/>
        </authorList>
    </citation>
    <scope>NUCLEOTIDE SEQUENCE [LARGE SCALE GENOMIC DNA]</scope>
    <source>
        <strain evidence="15">Hydrate Ridge</strain>
    </source>
</reference>
<evidence type="ECO:0000256" key="3">
    <source>
        <dbReference type="ARBA" id="ARBA00022519"/>
    </source>
</evidence>
<comment type="similarity">
    <text evidence="13">Belongs to the CcmE/CycJ family.</text>
</comment>
<dbReference type="GO" id="GO:0046872">
    <property type="term" value="F:metal ion binding"/>
    <property type="evidence" value="ECO:0007669"/>
    <property type="project" value="UniProtKB-KW"/>
</dbReference>
<dbReference type="InterPro" id="IPR036127">
    <property type="entry name" value="CcmE-like_sf"/>
</dbReference>
<keyword evidence="3" id="KW-0997">Cell inner membrane</keyword>
<dbReference type="EMBL" id="JSZA02000032">
    <property type="protein sequence ID" value="KHD07961.1"/>
    <property type="molecule type" value="Genomic_DNA"/>
</dbReference>
<dbReference type="FunFam" id="2.40.50.140:FF:000104">
    <property type="entry name" value="Cytochrome c-type biogenesis protein CcmE"/>
    <property type="match status" value="1"/>
</dbReference>
<evidence type="ECO:0000256" key="13">
    <source>
        <dbReference type="HAMAP-Rule" id="MF_01959"/>
    </source>
</evidence>
<sequence length="146" mass="16111">MNKKHKQRLSIILLMLLGIGATVALGLTAFKNNMLYFFDPSQIVAGEAPTDHTIRVGGMVTEGSVQRASDSLQVKFDVTDYKHTISVEYTGILPDLFREGQGIVAIGQMQEDGRFLADEVLAKHDENYMPPEVADSLKTKPTKTDN</sequence>
<dbReference type="Pfam" id="PF03100">
    <property type="entry name" value="CcmE"/>
    <property type="match status" value="1"/>
</dbReference>
<dbReference type="PANTHER" id="PTHR34128">
    <property type="entry name" value="CYTOCHROME C-TYPE BIOGENESIS PROTEIN CCME HOMOLOG, MITOCHONDRIAL"/>
    <property type="match status" value="1"/>
</dbReference>
<evidence type="ECO:0000256" key="12">
    <source>
        <dbReference type="ARBA" id="ARBA00056663"/>
    </source>
</evidence>
<evidence type="ECO:0000256" key="11">
    <source>
        <dbReference type="ARBA" id="ARBA00023136"/>
    </source>
</evidence>
<dbReference type="HAMAP" id="MF_01959">
    <property type="entry name" value="CcmE"/>
    <property type="match status" value="1"/>
</dbReference>
<keyword evidence="5 13" id="KW-0812">Transmembrane</keyword>
<dbReference type="AlphaFoldDB" id="A0A0A6RVS1"/>
<dbReference type="PANTHER" id="PTHR34128:SF2">
    <property type="entry name" value="CYTOCHROME C-TYPE BIOGENESIS PROTEIN CCME HOMOLOG, MITOCHONDRIAL"/>
    <property type="match status" value="1"/>
</dbReference>
<keyword evidence="8 13" id="KW-0735">Signal-anchor</keyword>
<accession>A0A0A6RVS1</accession>
<dbReference type="NCBIfam" id="NF009727">
    <property type="entry name" value="PRK13254.1-1"/>
    <property type="match status" value="1"/>
</dbReference>
<dbReference type="GO" id="GO:0017004">
    <property type="term" value="P:cytochrome complex assembly"/>
    <property type="evidence" value="ECO:0007669"/>
    <property type="project" value="UniProtKB-KW"/>
</dbReference>
<feature type="binding site" description="covalent" evidence="13 14">
    <location>
        <position position="124"/>
    </location>
    <ligand>
        <name>heme</name>
        <dbReference type="ChEBI" id="CHEBI:30413"/>
    </ligand>
</feature>
<keyword evidence="4 13" id="KW-0349">Heme</keyword>
<organism evidence="15 16">
    <name type="scientific">Candidatus Thiomargarita nelsonii</name>
    <dbReference type="NCBI Taxonomy" id="1003181"/>
    <lineage>
        <taxon>Bacteria</taxon>
        <taxon>Pseudomonadati</taxon>
        <taxon>Pseudomonadota</taxon>
        <taxon>Gammaproteobacteria</taxon>
        <taxon>Thiotrichales</taxon>
        <taxon>Thiotrichaceae</taxon>
        <taxon>Thiomargarita</taxon>
    </lineage>
</organism>
<name>A0A0A6RVS1_9GAMM</name>
<keyword evidence="9 13" id="KW-1133">Transmembrane helix</keyword>
<evidence type="ECO:0000256" key="6">
    <source>
        <dbReference type="ARBA" id="ARBA00022723"/>
    </source>
</evidence>
<evidence type="ECO:0000256" key="9">
    <source>
        <dbReference type="ARBA" id="ARBA00022989"/>
    </source>
</evidence>
<evidence type="ECO:0000313" key="15">
    <source>
        <dbReference type="EMBL" id="KHD07961.1"/>
    </source>
</evidence>
<comment type="function">
    <text evidence="12 13">Heme chaperone required for the biogenesis of c-type cytochromes. Transiently binds heme delivered by CcmC and transfers the heme to apo-cytochromes in a process facilitated by CcmF and CcmH.</text>
</comment>
<evidence type="ECO:0000256" key="5">
    <source>
        <dbReference type="ARBA" id="ARBA00022692"/>
    </source>
</evidence>
<keyword evidence="10 13" id="KW-0408">Iron</keyword>